<keyword evidence="4" id="KW-1185">Reference proteome</keyword>
<dbReference type="Gene3D" id="3.30.470.20">
    <property type="entry name" value="ATP-grasp fold, B domain"/>
    <property type="match status" value="1"/>
</dbReference>
<dbReference type="PANTHER" id="PTHR39217">
    <property type="match status" value="1"/>
</dbReference>
<dbReference type="InterPro" id="IPR053191">
    <property type="entry name" value="DcsG_Biosynth_Enzyme"/>
</dbReference>
<accession>A0ABV7WDW9</accession>
<keyword evidence="1" id="KW-0067">ATP-binding</keyword>
<evidence type="ECO:0000313" key="4">
    <source>
        <dbReference type="Proteomes" id="UP001595685"/>
    </source>
</evidence>
<dbReference type="PANTHER" id="PTHR39217:SF1">
    <property type="entry name" value="GLUTATHIONE SYNTHETASE"/>
    <property type="match status" value="1"/>
</dbReference>
<dbReference type="RefSeq" id="WP_340292019.1">
    <property type="nucleotide sequence ID" value="NZ_JBBEOI010000057.1"/>
</dbReference>
<evidence type="ECO:0000259" key="2">
    <source>
        <dbReference type="PROSITE" id="PS50975"/>
    </source>
</evidence>
<evidence type="ECO:0000313" key="3">
    <source>
        <dbReference type="EMBL" id="MFC3687670.1"/>
    </source>
</evidence>
<dbReference type="EMBL" id="JBHRWW010000002">
    <property type="protein sequence ID" value="MFC3687670.1"/>
    <property type="molecule type" value="Genomic_DNA"/>
</dbReference>
<protein>
    <recommendedName>
        <fullName evidence="2">ATP-grasp domain-containing protein</fullName>
    </recommendedName>
</protein>
<proteinExistence type="predicted"/>
<comment type="caution">
    <text evidence="3">The sequence shown here is derived from an EMBL/GenBank/DDBJ whole genome shotgun (WGS) entry which is preliminary data.</text>
</comment>
<feature type="domain" description="ATP-grasp" evidence="2">
    <location>
        <begin position="105"/>
        <end position="305"/>
    </location>
</feature>
<sequence>MSTGTSSTGGTRNAGTTTVLWATCAEVPDGDTDDHLALPALAEVGVEVRYQVWDDPAADWSLPTVVRSTWDYTGRREEFLAWAGRVPLLLNPAEVLAWNTDKTYLEELARDGVPVVPTTVLRPGDDAAAAVGAALAVAAEVVVKPTVSAGSKDTRRHSRADAAAAHAAQLLGDGRPVLLQPYLEGVDTVGETGMVVVDGVVSHAFRKGQILSSDAPATEGLYAVEDITATTATGEQLALARDVTAWLARRFPGHAPLLYARVDTVPGPDGHPLLLELELTEPSLWLVADPGAGSAFADALRRRLDLAGPTEGTDPALPAEE</sequence>
<dbReference type="PROSITE" id="PS50975">
    <property type="entry name" value="ATP_GRASP"/>
    <property type="match status" value="1"/>
</dbReference>
<evidence type="ECO:0000256" key="1">
    <source>
        <dbReference type="PROSITE-ProRule" id="PRU00409"/>
    </source>
</evidence>
<gene>
    <name evidence="3" type="ORF">ACFOLH_04875</name>
</gene>
<organism evidence="3 4">
    <name type="scientific">Aquipuribacter hungaricus</name>
    <dbReference type="NCBI Taxonomy" id="545624"/>
    <lineage>
        <taxon>Bacteria</taxon>
        <taxon>Bacillati</taxon>
        <taxon>Actinomycetota</taxon>
        <taxon>Actinomycetes</taxon>
        <taxon>Micrococcales</taxon>
        <taxon>Intrasporangiaceae</taxon>
        <taxon>Aquipuribacter</taxon>
    </lineage>
</organism>
<dbReference type="SUPFAM" id="SSF56059">
    <property type="entry name" value="Glutathione synthetase ATP-binding domain-like"/>
    <property type="match status" value="1"/>
</dbReference>
<keyword evidence="1" id="KW-0547">Nucleotide-binding</keyword>
<reference evidence="4" key="1">
    <citation type="journal article" date="2019" name="Int. J. Syst. Evol. Microbiol.">
        <title>The Global Catalogue of Microorganisms (GCM) 10K type strain sequencing project: providing services to taxonomists for standard genome sequencing and annotation.</title>
        <authorList>
            <consortium name="The Broad Institute Genomics Platform"/>
            <consortium name="The Broad Institute Genome Sequencing Center for Infectious Disease"/>
            <person name="Wu L."/>
            <person name="Ma J."/>
        </authorList>
    </citation>
    <scope>NUCLEOTIDE SEQUENCE [LARGE SCALE GENOMIC DNA]</scope>
    <source>
        <strain evidence="4">NCAIM B.02333</strain>
    </source>
</reference>
<name>A0ABV7WDW9_9MICO</name>
<dbReference type="InterPro" id="IPR011761">
    <property type="entry name" value="ATP-grasp"/>
</dbReference>
<dbReference type="Proteomes" id="UP001595685">
    <property type="component" value="Unassembled WGS sequence"/>
</dbReference>